<dbReference type="EMBL" id="QJKJ01005480">
    <property type="protein sequence ID" value="RDX90137.1"/>
    <property type="molecule type" value="Genomic_DNA"/>
</dbReference>
<evidence type="ECO:0000313" key="3">
    <source>
        <dbReference type="Proteomes" id="UP000257109"/>
    </source>
</evidence>
<comment type="similarity">
    <text evidence="1">Belongs to the LOR family.</text>
</comment>
<dbReference type="PANTHER" id="PTHR31087">
    <property type="match status" value="1"/>
</dbReference>
<accession>A0A371GHU6</accession>
<dbReference type="PANTHER" id="PTHR31087:SF58">
    <property type="entry name" value="OS07G0230700 PROTEIN"/>
    <property type="match status" value="1"/>
</dbReference>
<dbReference type="STRING" id="157652.A0A371GHU6"/>
<dbReference type="OrthoDB" id="1429449at2759"/>
<name>A0A371GHU6_MUCPR</name>
<dbReference type="InterPro" id="IPR007612">
    <property type="entry name" value="LOR"/>
</dbReference>
<gene>
    <name evidence="2" type="ORF">CR513_28033</name>
</gene>
<keyword evidence="3" id="KW-1185">Reference proteome</keyword>
<reference evidence="2" key="1">
    <citation type="submission" date="2018-05" db="EMBL/GenBank/DDBJ databases">
        <title>Draft genome of Mucuna pruriens seed.</title>
        <authorList>
            <person name="Nnadi N.E."/>
            <person name="Vos R."/>
            <person name="Hasami M.H."/>
            <person name="Devisetty U.K."/>
            <person name="Aguiy J.C."/>
        </authorList>
    </citation>
    <scope>NUCLEOTIDE SEQUENCE [LARGE SCALE GENOMIC DNA]</scope>
    <source>
        <strain evidence="2">JCA_2017</strain>
    </source>
</reference>
<sequence length="353" mass="39816">MQTRQPFMKTTVSPTTAVVIGPQYCVPFPVELEIVRTVKTFANEFCVKNRSGNTVFNLQRPSLSVHKRCILLDFSGNPIVTLRRKRMTAHNRWQVFRGKSDQKHDLLFSVKRPYVFHRNTKLDVFLATNSEENVCDFKVESFSDGSCAFYAIQSGNIVAQMVKYTVPSIGYDKDKVVVKVEANVDSAFIVALIMQNRQPSVTTPVSPTTSVIGPSYCAPYPVQLEIVRSVNTVSDEISVKDIKGNTVFNLERAPFSGHKRCILLDPTGNPIVTLRRKIMTAHNRWQVFRGKSDQTDELLFSVKRSNFFQLNTKLDVFLDGNAENKVCDFKVEGSWRNGICDVSDVQSSNIVAK</sequence>
<dbReference type="SUPFAM" id="SSF54518">
    <property type="entry name" value="Tubby C-terminal domain-like"/>
    <property type="match status" value="2"/>
</dbReference>
<organism evidence="2 3">
    <name type="scientific">Mucuna pruriens</name>
    <name type="common">Velvet bean</name>
    <name type="synonym">Dolichos pruriens</name>
    <dbReference type="NCBI Taxonomy" id="157652"/>
    <lineage>
        <taxon>Eukaryota</taxon>
        <taxon>Viridiplantae</taxon>
        <taxon>Streptophyta</taxon>
        <taxon>Embryophyta</taxon>
        <taxon>Tracheophyta</taxon>
        <taxon>Spermatophyta</taxon>
        <taxon>Magnoliopsida</taxon>
        <taxon>eudicotyledons</taxon>
        <taxon>Gunneridae</taxon>
        <taxon>Pentapetalae</taxon>
        <taxon>rosids</taxon>
        <taxon>fabids</taxon>
        <taxon>Fabales</taxon>
        <taxon>Fabaceae</taxon>
        <taxon>Papilionoideae</taxon>
        <taxon>50 kb inversion clade</taxon>
        <taxon>NPAAA clade</taxon>
        <taxon>indigoferoid/millettioid clade</taxon>
        <taxon>Phaseoleae</taxon>
        <taxon>Mucuna</taxon>
    </lineage>
</organism>
<dbReference type="InterPro" id="IPR038595">
    <property type="entry name" value="LOR_sf"/>
</dbReference>
<feature type="non-terminal residue" evidence="2">
    <location>
        <position position="1"/>
    </location>
</feature>
<dbReference type="Proteomes" id="UP000257109">
    <property type="component" value="Unassembled WGS sequence"/>
</dbReference>
<evidence type="ECO:0000313" key="2">
    <source>
        <dbReference type="EMBL" id="RDX90137.1"/>
    </source>
</evidence>
<dbReference type="Pfam" id="PF04525">
    <property type="entry name" value="LOR"/>
    <property type="match status" value="2"/>
</dbReference>
<feature type="non-terminal residue" evidence="2">
    <location>
        <position position="353"/>
    </location>
</feature>
<dbReference type="Gene3D" id="2.40.160.200">
    <property type="entry name" value="LURP1-related"/>
    <property type="match status" value="2"/>
</dbReference>
<protein>
    <submittedName>
        <fullName evidence="2">Protein LURP-one-related 15</fullName>
    </submittedName>
</protein>
<comment type="caution">
    <text evidence="2">The sequence shown here is derived from an EMBL/GenBank/DDBJ whole genome shotgun (WGS) entry which is preliminary data.</text>
</comment>
<dbReference type="InterPro" id="IPR025659">
    <property type="entry name" value="Tubby-like_C"/>
</dbReference>
<proteinExistence type="inferred from homology"/>
<evidence type="ECO:0000256" key="1">
    <source>
        <dbReference type="ARBA" id="ARBA00005437"/>
    </source>
</evidence>
<dbReference type="AlphaFoldDB" id="A0A371GHU6"/>